<feature type="transmembrane region" description="Helical" evidence="1">
    <location>
        <begin position="421"/>
        <end position="445"/>
    </location>
</feature>
<feature type="transmembrane region" description="Helical" evidence="1">
    <location>
        <begin position="222"/>
        <end position="243"/>
    </location>
</feature>
<proteinExistence type="predicted"/>
<accession>A0A151AG47</accession>
<dbReference type="EMBL" id="LTAZ01000004">
    <property type="protein sequence ID" value="KYH26639.1"/>
    <property type="molecule type" value="Genomic_DNA"/>
</dbReference>
<dbReference type="PATRIC" id="fig|1008153.3.peg.1768"/>
<dbReference type="RefSeq" id="WP_066381505.1">
    <property type="nucleotide sequence ID" value="NZ_LTAZ01000004.1"/>
</dbReference>
<feature type="transmembrane region" description="Helical" evidence="1">
    <location>
        <begin position="500"/>
        <end position="520"/>
    </location>
</feature>
<feature type="transmembrane region" description="Helical" evidence="1">
    <location>
        <begin position="151"/>
        <end position="178"/>
    </location>
</feature>
<dbReference type="Proteomes" id="UP000075321">
    <property type="component" value="Unassembled WGS sequence"/>
</dbReference>
<protein>
    <submittedName>
        <fullName evidence="2">Uncharacterized protein</fullName>
    </submittedName>
</protein>
<reference evidence="2 3" key="1">
    <citation type="submission" date="2016-02" db="EMBL/GenBank/DDBJ databases">
        <title>Genome sequence of Halalkalicoccus paucihalophilus DSM 24557.</title>
        <authorList>
            <person name="Poehlein A."/>
            <person name="Daniel R."/>
        </authorList>
    </citation>
    <scope>NUCLEOTIDE SEQUENCE [LARGE SCALE GENOMIC DNA]</scope>
    <source>
        <strain evidence="2 3">DSM 24557</strain>
    </source>
</reference>
<feature type="transmembrane region" description="Helical" evidence="1">
    <location>
        <begin position="294"/>
        <end position="310"/>
    </location>
</feature>
<name>A0A151AG47_9EURY</name>
<evidence type="ECO:0000313" key="3">
    <source>
        <dbReference type="Proteomes" id="UP000075321"/>
    </source>
</evidence>
<feature type="transmembrane region" description="Helical" evidence="1">
    <location>
        <begin position="322"/>
        <end position="337"/>
    </location>
</feature>
<feature type="transmembrane region" description="Helical" evidence="1">
    <location>
        <begin position="190"/>
        <end position="210"/>
    </location>
</feature>
<dbReference type="AlphaFoldDB" id="A0A151AG47"/>
<sequence>MSLSGEFHHVTRIARTELLRGWRSTVDRWTLVAVGLGLCLFAAWTLFIGVIGYVMGSFLPTGQTLAITESMAGQAVGWTLFLAGMIAFQVVERRARIDNEDLLFTTVSPRTVLLGLLSAEFARELFLFGPAVLVGATGFAIGAGAPTLVPVAALVALPLLVFVVLLGHTAGIATKLAAERMSGFDRLRTVLGVLAGVLVGSLPMLFFGGAEWLGLSIDLDSLLAIVPIAAYVDLLAVGTPLVASVGLDTVVAVALVLGALPVLIALDYRLSVALWFGASDSTGAVRTSAHTPPAWLPRGSTGWLVWWYWLRGLRAPSRFTHLIYYSFPLFWLVFDAIRDPSTLPSALSTALVVLGVAFAGATFGLNPLGDERKALPAVLTTPAGDRFVRARVLAGLPWITVSLAGVALGAVIGRFDPLNASFLAIVVGSLGALSATVAPVFGIALPRFEPIAATKNETITPSLGAVIGHVAVVGIAGVGLAVFGPPILGALSGSTPTNAVRLGLVCVVAAAVVGTSVWSYRHATSRFRTARVG</sequence>
<evidence type="ECO:0000256" key="1">
    <source>
        <dbReference type="SAM" id="Phobius"/>
    </source>
</evidence>
<keyword evidence="1" id="KW-0472">Membrane</keyword>
<feature type="transmembrane region" description="Helical" evidence="1">
    <location>
        <begin position="392"/>
        <end position="415"/>
    </location>
</feature>
<gene>
    <name evidence="2" type="ORF">HAPAU_17380</name>
</gene>
<keyword evidence="1" id="KW-0812">Transmembrane</keyword>
<feature type="transmembrane region" description="Helical" evidence="1">
    <location>
        <begin position="466"/>
        <end position="488"/>
    </location>
</feature>
<organism evidence="2 3">
    <name type="scientific">Halalkalicoccus paucihalophilus</name>
    <dbReference type="NCBI Taxonomy" id="1008153"/>
    <lineage>
        <taxon>Archaea</taxon>
        <taxon>Methanobacteriati</taxon>
        <taxon>Methanobacteriota</taxon>
        <taxon>Stenosarchaea group</taxon>
        <taxon>Halobacteria</taxon>
        <taxon>Halobacteriales</taxon>
        <taxon>Halococcaceae</taxon>
        <taxon>Halalkalicoccus</taxon>
    </lineage>
</organism>
<feature type="transmembrane region" description="Helical" evidence="1">
    <location>
        <begin position="75"/>
        <end position="91"/>
    </location>
</feature>
<keyword evidence="3" id="KW-1185">Reference proteome</keyword>
<comment type="caution">
    <text evidence="2">The sequence shown here is derived from an EMBL/GenBank/DDBJ whole genome shotgun (WGS) entry which is preliminary data.</text>
</comment>
<feature type="transmembrane region" description="Helical" evidence="1">
    <location>
        <begin position="29"/>
        <end position="55"/>
    </location>
</feature>
<feature type="transmembrane region" description="Helical" evidence="1">
    <location>
        <begin position="250"/>
        <end position="274"/>
    </location>
</feature>
<evidence type="ECO:0000313" key="2">
    <source>
        <dbReference type="EMBL" id="KYH26639.1"/>
    </source>
</evidence>
<keyword evidence="1" id="KW-1133">Transmembrane helix</keyword>
<feature type="transmembrane region" description="Helical" evidence="1">
    <location>
        <begin position="343"/>
        <end position="365"/>
    </location>
</feature>
<dbReference type="OrthoDB" id="293659at2157"/>
<feature type="transmembrane region" description="Helical" evidence="1">
    <location>
        <begin position="125"/>
        <end position="145"/>
    </location>
</feature>